<dbReference type="EMBL" id="LQCI01000029">
    <property type="protein sequence ID" value="KZB82831.1"/>
    <property type="molecule type" value="Genomic_DNA"/>
</dbReference>
<evidence type="ECO:0000259" key="3">
    <source>
        <dbReference type="Pfam" id="PF13307"/>
    </source>
</evidence>
<protein>
    <submittedName>
        <fullName evidence="4">Uncharacterized protein</fullName>
    </submittedName>
</protein>
<dbReference type="Gene3D" id="3.40.50.300">
    <property type="entry name" value="P-loop containing nucleotide triphosphate hydrolases"/>
    <property type="match status" value="2"/>
</dbReference>
<dbReference type="RefSeq" id="WP_061989650.1">
    <property type="nucleotide sequence ID" value="NZ_FOPQ01000026.1"/>
</dbReference>
<dbReference type="GO" id="GO:0005524">
    <property type="term" value="F:ATP binding"/>
    <property type="evidence" value="ECO:0007669"/>
    <property type="project" value="InterPro"/>
</dbReference>
<dbReference type="Proteomes" id="UP000076321">
    <property type="component" value="Unassembled WGS sequence"/>
</dbReference>
<dbReference type="InterPro" id="IPR006555">
    <property type="entry name" value="ATP-dep_Helicase_C"/>
</dbReference>
<dbReference type="Pfam" id="PF04851">
    <property type="entry name" value="ResIII"/>
    <property type="match status" value="1"/>
</dbReference>
<dbReference type="EMBL" id="LOBU02000028">
    <property type="protein sequence ID" value="OKA03759.1"/>
    <property type="molecule type" value="Genomic_DNA"/>
</dbReference>
<sequence length="866" mass="94808">MTDAAKPDFEQNLVDFGSARFTQLRPGQRQVLTTYADQHLDTANLAIEMPTGEGKTLLALLIADHALSRGWSVAYLTGTRQLAERVEEEAEDLGLDVVRFAAKDYGGAKLDDYHQAQAVGVMNYWVYFNSDPKVGAADLLIFDDAHLAEQPLSGLQTLRIPDKLGPARQLYRTICELVVAHTDAYPGLRAMLDGTARPGTPPELLSFSDWDAIVGPTRDAIGASPLVTDRDLKDEMRYVWPTVRDHLTQCGVLIGPSGIEIRPYHPPTTLNPQYSRAKQRIYLSATLGSMDDLQRRVGGGPVTRLTTATPLPPGATGERLLVLNPSAEHPFDQHVLGWALAQTQAAGGRAAWLCASHAEADILQETLIAYGQQVYRLRPGDDSMVDTWSRVANGHLITAGRYDGLDLAGDLCKLVIITTVPQASSEFERFVVAYLGDASFMRHRVGQRVTQALGRANREATDRSLYLGLDPSFAQMLADPAVRKSIPAGTEPTIRTALEIYDQGWEGTLRACTSFWQPTPQASASTEAAAPTSPRRKARPGRNIGGSSDVFSANAEVSAATDLWLSDHAGAAKKASEAAAQLAKAGETEHAAFWRYVEAHAHFDRGRLQDLAAARKALEDATAGGPRTTWFRRLARTVADLEGYEQTADDTDRFFLAWDEWRREAGARLDRVLSEGRALLTGSHDQQCEGLTRLARLVGASGERPPKTEQSATDCRWTWSTVKRAERRVWEVKTVPKGEPKPLIRGDVNQLLGQIEVETRRSAKTRVFGCLLTPATTTKDDAAEAAHDKIVLVNHGATVRLYDMLADRLRQYDALCGDNNAEARGEARTRIEALLPQEDSWLGKLLAPSRGRLVTADDVAAIFPST</sequence>
<dbReference type="InterPro" id="IPR006935">
    <property type="entry name" value="Helicase/UvrB_N"/>
</dbReference>
<dbReference type="AlphaFoldDB" id="A0A154ME75"/>
<name>A0A154ME75_9PSEU</name>
<accession>A0A154ME75</accession>
<dbReference type="InterPro" id="IPR027417">
    <property type="entry name" value="P-loop_NTPase"/>
</dbReference>
<dbReference type="GO" id="GO:0006139">
    <property type="term" value="P:nucleobase-containing compound metabolic process"/>
    <property type="evidence" value="ECO:0007669"/>
    <property type="project" value="InterPro"/>
</dbReference>
<gene>
    <name evidence="5" type="ORF">ATP06_0234545</name>
    <name evidence="4" type="ORF">AVL48_37360</name>
</gene>
<comment type="caution">
    <text evidence="4">The sequence shown here is derived from an EMBL/GenBank/DDBJ whole genome shotgun (WGS) entry which is preliminary data.</text>
</comment>
<keyword evidence="7" id="KW-1185">Reference proteome</keyword>
<organism evidence="4 6">
    <name type="scientific">Amycolatopsis regifaucium</name>
    <dbReference type="NCBI Taxonomy" id="546365"/>
    <lineage>
        <taxon>Bacteria</taxon>
        <taxon>Bacillati</taxon>
        <taxon>Actinomycetota</taxon>
        <taxon>Actinomycetes</taxon>
        <taxon>Pseudonocardiales</taxon>
        <taxon>Pseudonocardiaceae</taxon>
        <taxon>Amycolatopsis</taxon>
    </lineage>
</organism>
<evidence type="ECO:0000256" key="1">
    <source>
        <dbReference type="SAM" id="MobiDB-lite"/>
    </source>
</evidence>
<feature type="domain" description="Helicase/UvrB N-terminal" evidence="2">
    <location>
        <begin position="23"/>
        <end position="150"/>
    </location>
</feature>
<dbReference type="GO" id="GO:0016818">
    <property type="term" value="F:hydrolase activity, acting on acid anhydrides, in phosphorus-containing anhydrides"/>
    <property type="evidence" value="ECO:0007669"/>
    <property type="project" value="InterPro"/>
</dbReference>
<evidence type="ECO:0000313" key="7">
    <source>
        <dbReference type="Proteomes" id="UP000186883"/>
    </source>
</evidence>
<feature type="region of interest" description="Disordered" evidence="1">
    <location>
        <begin position="520"/>
        <end position="549"/>
    </location>
</feature>
<evidence type="ECO:0000259" key="2">
    <source>
        <dbReference type="Pfam" id="PF04851"/>
    </source>
</evidence>
<evidence type="ECO:0000313" key="5">
    <source>
        <dbReference type="EMBL" id="OKA03759.1"/>
    </source>
</evidence>
<proteinExistence type="predicted"/>
<dbReference type="OrthoDB" id="366844at2"/>
<evidence type="ECO:0000313" key="4">
    <source>
        <dbReference type="EMBL" id="KZB82831.1"/>
    </source>
</evidence>
<dbReference type="Proteomes" id="UP000186883">
    <property type="component" value="Unassembled WGS sequence"/>
</dbReference>
<reference evidence="5 7" key="2">
    <citation type="submission" date="2016-11" db="EMBL/GenBank/DDBJ databases">
        <title>Genome sequencing of Amycolatopsis regifaucium.</title>
        <authorList>
            <person name="Mayilraj S."/>
            <person name="Kaur N."/>
        </authorList>
    </citation>
    <scope>NUCLEOTIDE SEQUENCE [LARGE SCALE GENOMIC DNA]</scope>
    <source>
        <strain evidence="5 7">GY080</strain>
    </source>
</reference>
<dbReference type="Pfam" id="PF13307">
    <property type="entry name" value="Helicase_C_2"/>
    <property type="match status" value="1"/>
</dbReference>
<dbReference type="GO" id="GO:0004386">
    <property type="term" value="F:helicase activity"/>
    <property type="evidence" value="ECO:0007669"/>
    <property type="project" value="InterPro"/>
</dbReference>
<dbReference type="SUPFAM" id="SSF52540">
    <property type="entry name" value="P-loop containing nucleoside triphosphate hydrolases"/>
    <property type="match status" value="1"/>
</dbReference>
<evidence type="ECO:0000313" key="6">
    <source>
        <dbReference type="Proteomes" id="UP000076321"/>
    </source>
</evidence>
<feature type="compositionally biased region" description="Low complexity" evidence="1">
    <location>
        <begin position="520"/>
        <end position="533"/>
    </location>
</feature>
<dbReference type="GO" id="GO:0003677">
    <property type="term" value="F:DNA binding"/>
    <property type="evidence" value="ECO:0007669"/>
    <property type="project" value="InterPro"/>
</dbReference>
<feature type="domain" description="ATP-dependent helicase C-terminal" evidence="3">
    <location>
        <begin position="402"/>
        <end position="478"/>
    </location>
</feature>
<reference evidence="4 6" key="1">
    <citation type="submission" date="2015-12" db="EMBL/GenBank/DDBJ databases">
        <title>Amycolatopsis regifaucium genome sequencing and assembly.</title>
        <authorList>
            <person name="Mayilraj S."/>
        </authorList>
    </citation>
    <scope>NUCLEOTIDE SEQUENCE [LARGE SCALE GENOMIC DNA]</scope>
    <source>
        <strain evidence="4 6">GY080</strain>
    </source>
</reference>